<reference evidence="2 3" key="1">
    <citation type="submission" date="2019-08" db="EMBL/GenBank/DDBJ databases">
        <title>In-depth cultivation of the pig gut microbiome towards novel bacterial diversity and tailored functional studies.</title>
        <authorList>
            <person name="Wylensek D."/>
            <person name="Hitch T.C.A."/>
            <person name="Clavel T."/>
        </authorList>
    </citation>
    <scope>NUCLEOTIDE SEQUENCE [LARGE SCALE GENOMIC DNA]</scope>
    <source>
        <strain evidence="2 3">BBE-744-WT-12</strain>
    </source>
</reference>
<dbReference type="SUPFAM" id="SSF51445">
    <property type="entry name" value="(Trans)glycosidases"/>
    <property type="match status" value="1"/>
</dbReference>
<evidence type="ECO:0000256" key="1">
    <source>
        <dbReference type="SAM" id="SignalP"/>
    </source>
</evidence>
<evidence type="ECO:0008006" key="4">
    <source>
        <dbReference type="Google" id="ProtNLM"/>
    </source>
</evidence>
<dbReference type="Gene3D" id="3.20.20.80">
    <property type="entry name" value="Glycosidases"/>
    <property type="match status" value="1"/>
</dbReference>
<dbReference type="AlphaFoldDB" id="A0A844G6M4"/>
<dbReference type="GO" id="GO:0004553">
    <property type="term" value="F:hydrolase activity, hydrolyzing O-glycosyl compounds"/>
    <property type="evidence" value="ECO:0007669"/>
    <property type="project" value="TreeGrafter"/>
</dbReference>
<evidence type="ECO:0000313" key="3">
    <source>
        <dbReference type="Proteomes" id="UP000435649"/>
    </source>
</evidence>
<dbReference type="SUPFAM" id="SSF49344">
    <property type="entry name" value="CBD9-like"/>
    <property type="match status" value="1"/>
</dbReference>
<dbReference type="Proteomes" id="UP000435649">
    <property type="component" value="Unassembled WGS sequence"/>
</dbReference>
<dbReference type="RefSeq" id="WP_154419501.1">
    <property type="nucleotide sequence ID" value="NZ_VUNS01000020.1"/>
</dbReference>
<keyword evidence="3" id="KW-1185">Reference proteome</keyword>
<dbReference type="InterPro" id="IPR017853">
    <property type="entry name" value="GH"/>
</dbReference>
<dbReference type="PANTHER" id="PTHR12631">
    <property type="entry name" value="ALPHA-L-IDURONIDASE"/>
    <property type="match status" value="1"/>
</dbReference>
<dbReference type="Gene3D" id="2.60.40.1190">
    <property type="match status" value="1"/>
</dbReference>
<organism evidence="2 3">
    <name type="scientific">Victivallis lenta</name>
    <dbReference type="NCBI Taxonomy" id="2606640"/>
    <lineage>
        <taxon>Bacteria</taxon>
        <taxon>Pseudomonadati</taxon>
        <taxon>Lentisphaerota</taxon>
        <taxon>Lentisphaeria</taxon>
        <taxon>Victivallales</taxon>
        <taxon>Victivallaceae</taxon>
        <taxon>Victivallis</taxon>
    </lineage>
</organism>
<feature type="signal peptide" evidence="1">
    <location>
        <begin position="1"/>
        <end position="21"/>
    </location>
</feature>
<sequence>MSDVMRTALFGCLLAAAFSAAGIEIRGANFANWFVAGEPVLFRAKKTLPESAKVAVAVFDSAGKEAARQEFSGAVFNREGWRWNAPRPGFYEAEFKVDGETVSEHYPVGIRRQDPVDKRKYTFVGKRDFAVSRHAFAVAPAKTADPADISPHFGASPHFSMYKNAIPLARLIGFHSIRIHALRWDSMEKEPGKINWSGVDDFLRLARENGFPDERITFNIYGTPRWASSRPEADWINIFVPEYAAVTPKNLDDWRNFIRQVMRRYPKIGRYELWNEPHLIGFTCFWVDSTRNFVDLLKAGYETVKAEKPEATVWLGGIGMRYLPFYDEFLKLGGGRYYDVLPLHGSWVRPEPFHELEKKYGLEPKPVVSSEWHAMLLKPYAQDFPSEQLLARNMVLDFLNQIRAGVTEVDFFCILNLYRTEKETLQFHRENRSYDTHVSGLFRQVPYIQPRYPALAWQVFTAQVKGKLKVGSGYLFDNNTQRALMLESDSGPMLMVWNTGGKAAPAAPELRSAVGPDSRILTAEGAELERGAPLTLEPEVYYFVRDPDPAAVAAWRNTGEVLYAQNAKLTLQNKLNGVYRRGALFDADMNPVFPQKIAWQPVAERVVNNPALAPGETKGRFAAGFTSAGLELLVEVEDPVHVMKADNGKVWEFDSLQFALDTKGEGFDVDRIEFAAALGEDGKPVLWKVYAPNLAGDLPARYTPAGERVRNGRCRIERKDGRTVYRIAVDASELYPFSLEQQPRVRFSLLVNNNDGKGRAAWIEWGSGIGGVKDPCRYGNLTPALPPGPLASQQQLKNKGWNKEYELEFRNENGIPSVKVGSSPLCAGVSSGWFGVVPGAVYRVRFEARGDARLQVLASGSAVKRLDLLPPTPLGAGWEAFDLPLYVPKECRGLSVTCFAWRQPGRTFEIRNFTVEPFRQ</sequence>
<dbReference type="InterPro" id="IPR051923">
    <property type="entry name" value="Glycosyl_Hydrolase_39"/>
</dbReference>
<keyword evidence="1" id="KW-0732">Signal</keyword>
<accession>A0A844G6M4</accession>
<dbReference type="PANTHER" id="PTHR12631:SF10">
    <property type="entry name" value="BETA-XYLOSIDASE-LIKE PROTEIN-RELATED"/>
    <property type="match status" value="1"/>
</dbReference>
<gene>
    <name evidence="2" type="ORF">FYJ85_16020</name>
</gene>
<dbReference type="EMBL" id="VUNS01000020">
    <property type="protein sequence ID" value="MST98545.1"/>
    <property type="molecule type" value="Genomic_DNA"/>
</dbReference>
<evidence type="ECO:0000313" key="2">
    <source>
        <dbReference type="EMBL" id="MST98545.1"/>
    </source>
</evidence>
<comment type="caution">
    <text evidence="2">The sequence shown here is derived from an EMBL/GenBank/DDBJ whole genome shotgun (WGS) entry which is preliminary data.</text>
</comment>
<name>A0A844G6M4_9BACT</name>
<proteinExistence type="predicted"/>
<protein>
    <recommendedName>
        <fullName evidence="4">Glycosyl hydrolase family 39</fullName>
    </recommendedName>
</protein>
<feature type="chain" id="PRO_5032749803" description="Glycosyl hydrolase family 39" evidence="1">
    <location>
        <begin position="22"/>
        <end position="920"/>
    </location>
</feature>